<dbReference type="InterPro" id="IPR008979">
    <property type="entry name" value="Galactose-bd-like_sf"/>
</dbReference>
<feature type="signal peptide" evidence="1">
    <location>
        <begin position="1"/>
        <end position="20"/>
    </location>
</feature>
<dbReference type="RefSeq" id="WP_344980552.1">
    <property type="nucleotide sequence ID" value="NZ_BAAAVI010000078.1"/>
</dbReference>
<proteinExistence type="predicted"/>
<accession>A0ABN3WA73</accession>
<sequence>MSMKSLRCLIAGLAASSVMAATALSVSTPAFASGVEDTRQLVVTALDYNSTGWTYLQVPSAADVPLFYERGFDDSTWQTGQSGFGTATGCSFNNPTNVKTPWAVNTDILVRHWFHIPRDAQQVRIQGTVDNDAQVYLNGHLVQTAKSGHCKTGAIDVVVPAGYLDCCNLLAIRGHDYGGSTYLNVRVTYVKPTQS</sequence>
<keyword evidence="3" id="KW-1185">Reference proteome</keyword>
<keyword evidence="1" id="KW-0732">Signal</keyword>
<evidence type="ECO:0000256" key="1">
    <source>
        <dbReference type="SAM" id="SignalP"/>
    </source>
</evidence>
<dbReference type="SUPFAM" id="SSF49785">
    <property type="entry name" value="Galactose-binding domain-like"/>
    <property type="match status" value="1"/>
</dbReference>
<evidence type="ECO:0008006" key="4">
    <source>
        <dbReference type="Google" id="ProtNLM"/>
    </source>
</evidence>
<name>A0ABN3WA73_9ACTN</name>
<evidence type="ECO:0000313" key="3">
    <source>
        <dbReference type="Proteomes" id="UP001500831"/>
    </source>
</evidence>
<evidence type="ECO:0000313" key="2">
    <source>
        <dbReference type="EMBL" id="GAA2904156.1"/>
    </source>
</evidence>
<dbReference type="InterPro" id="IPR006311">
    <property type="entry name" value="TAT_signal"/>
</dbReference>
<dbReference type="Proteomes" id="UP001500831">
    <property type="component" value="Unassembled WGS sequence"/>
</dbReference>
<dbReference type="PROSITE" id="PS51318">
    <property type="entry name" value="TAT"/>
    <property type="match status" value="1"/>
</dbReference>
<reference evidence="2 3" key="1">
    <citation type="journal article" date="2019" name="Int. J. Syst. Evol. Microbiol.">
        <title>The Global Catalogue of Microorganisms (GCM) 10K type strain sequencing project: providing services to taxonomists for standard genome sequencing and annotation.</title>
        <authorList>
            <consortium name="The Broad Institute Genomics Platform"/>
            <consortium name="The Broad Institute Genome Sequencing Center for Infectious Disease"/>
            <person name="Wu L."/>
            <person name="Ma J."/>
        </authorList>
    </citation>
    <scope>NUCLEOTIDE SEQUENCE [LARGE SCALE GENOMIC DNA]</scope>
    <source>
        <strain evidence="2 3">JCM 6242</strain>
    </source>
</reference>
<dbReference type="Gene3D" id="2.60.120.260">
    <property type="entry name" value="Galactose-binding domain-like"/>
    <property type="match status" value="1"/>
</dbReference>
<protein>
    <recommendedName>
        <fullName evidence="4">Glycosyl hydrolases family 2 sugar binding domain-containing protein</fullName>
    </recommendedName>
</protein>
<gene>
    <name evidence="2" type="ORF">GCM10010517_70180</name>
</gene>
<comment type="caution">
    <text evidence="2">The sequence shown here is derived from an EMBL/GenBank/DDBJ whole genome shotgun (WGS) entry which is preliminary data.</text>
</comment>
<organism evidence="2 3">
    <name type="scientific">Streptosporangium fragile</name>
    <dbReference type="NCBI Taxonomy" id="46186"/>
    <lineage>
        <taxon>Bacteria</taxon>
        <taxon>Bacillati</taxon>
        <taxon>Actinomycetota</taxon>
        <taxon>Actinomycetes</taxon>
        <taxon>Streptosporangiales</taxon>
        <taxon>Streptosporangiaceae</taxon>
        <taxon>Streptosporangium</taxon>
    </lineage>
</organism>
<dbReference type="EMBL" id="BAAAVI010000078">
    <property type="protein sequence ID" value="GAA2904156.1"/>
    <property type="molecule type" value="Genomic_DNA"/>
</dbReference>
<feature type="chain" id="PRO_5046686971" description="Glycosyl hydrolases family 2 sugar binding domain-containing protein" evidence="1">
    <location>
        <begin position="21"/>
        <end position="195"/>
    </location>
</feature>